<protein>
    <submittedName>
        <fullName evidence="3">Uncharacterized protein</fullName>
    </submittedName>
</protein>
<comment type="similarity">
    <text evidence="1">Belongs to the peptidase S8 family.</text>
</comment>
<dbReference type="PANTHER" id="PTHR10795">
    <property type="entry name" value="PROPROTEIN CONVERTASE SUBTILISIN/KEXIN"/>
    <property type="match status" value="1"/>
</dbReference>
<dbReference type="GO" id="GO:0006508">
    <property type="term" value="P:proteolysis"/>
    <property type="evidence" value="ECO:0007669"/>
    <property type="project" value="InterPro"/>
</dbReference>
<evidence type="ECO:0000256" key="2">
    <source>
        <dbReference type="ARBA" id="ARBA00022729"/>
    </source>
</evidence>
<dbReference type="Proteomes" id="UP000834106">
    <property type="component" value="Chromosome 14"/>
</dbReference>
<dbReference type="Gene3D" id="3.40.50.200">
    <property type="entry name" value="Peptidase S8/S53 domain"/>
    <property type="match status" value="1"/>
</dbReference>
<gene>
    <name evidence="3" type="ORF">FPE_LOCUS23829</name>
</gene>
<dbReference type="InterPro" id="IPR036852">
    <property type="entry name" value="Peptidase_S8/S53_dom_sf"/>
</dbReference>
<keyword evidence="4" id="KW-1185">Reference proteome</keyword>
<dbReference type="AlphaFoldDB" id="A0AAD1ZVG2"/>
<evidence type="ECO:0000313" key="4">
    <source>
        <dbReference type="Proteomes" id="UP000834106"/>
    </source>
</evidence>
<dbReference type="EMBL" id="OU503049">
    <property type="protein sequence ID" value="CAI9776399.1"/>
    <property type="molecule type" value="Genomic_DNA"/>
</dbReference>
<sequence>MASLRVFERCSAIFSDVIIGVIDSEIWLEIESFSEEDLGPPHYKWKVLIIRGNNLHQNCWSSVLSLYDHHDHTSFCSSWNIVKSVSFYELAKGNLRGGVPPARIIVYKVCHPNVGCNYGSGHMDPVRAVDPGPIKRRLHQNALQHGPKKLRLISGDGGHCTGKQTF</sequence>
<name>A0AAD1ZVG2_9LAMI</name>
<dbReference type="GO" id="GO:0004252">
    <property type="term" value="F:serine-type endopeptidase activity"/>
    <property type="evidence" value="ECO:0007669"/>
    <property type="project" value="InterPro"/>
</dbReference>
<accession>A0AAD1ZVG2</accession>
<keyword evidence="2" id="KW-0732">Signal</keyword>
<dbReference type="InterPro" id="IPR045051">
    <property type="entry name" value="SBT"/>
</dbReference>
<organism evidence="3 4">
    <name type="scientific">Fraxinus pennsylvanica</name>
    <dbReference type="NCBI Taxonomy" id="56036"/>
    <lineage>
        <taxon>Eukaryota</taxon>
        <taxon>Viridiplantae</taxon>
        <taxon>Streptophyta</taxon>
        <taxon>Embryophyta</taxon>
        <taxon>Tracheophyta</taxon>
        <taxon>Spermatophyta</taxon>
        <taxon>Magnoliopsida</taxon>
        <taxon>eudicotyledons</taxon>
        <taxon>Gunneridae</taxon>
        <taxon>Pentapetalae</taxon>
        <taxon>asterids</taxon>
        <taxon>lamiids</taxon>
        <taxon>Lamiales</taxon>
        <taxon>Oleaceae</taxon>
        <taxon>Oleeae</taxon>
        <taxon>Fraxinus</taxon>
    </lineage>
</organism>
<dbReference type="SUPFAM" id="SSF52743">
    <property type="entry name" value="Subtilisin-like"/>
    <property type="match status" value="1"/>
</dbReference>
<evidence type="ECO:0000256" key="1">
    <source>
        <dbReference type="ARBA" id="ARBA00011073"/>
    </source>
</evidence>
<proteinExistence type="inferred from homology"/>
<evidence type="ECO:0000313" key="3">
    <source>
        <dbReference type="EMBL" id="CAI9776399.1"/>
    </source>
</evidence>
<reference evidence="3" key="1">
    <citation type="submission" date="2023-05" db="EMBL/GenBank/DDBJ databases">
        <authorList>
            <person name="Huff M."/>
        </authorList>
    </citation>
    <scope>NUCLEOTIDE SEQUENCE</scope>
</reference>